<name>A0A4S4AD18_9RHOO</name>
<dbReference type="AlphaFoldDB" id="A0A4S4AD18"/>
<dbReference type="Proteomes" id="UP000307956">
    <property type="component" value="Unassembled WGS sequence"/>
</dbReference>
<dbReference type="OrthoDB" id="8563187at2"/>
<dbReference type="InterPro" id="IPR023210">
    <property type="entry name" value="NADP_OxRdtase_dom"/>
</dbReference>
<feature type="domain" description="NADP-dependent oxidoreductase" evidence="2">
    <location>
        <begin position="48"/>
        <end position="293"/>
    </location>
</feature>
<evidence type="ECO:0000313" key="4">
    <source>
        <dbReference type="Proteomes" id="UP000307956"/>
    </source>
</evidence>
<dbReference type="Gene3D" id="3.20.20.100">
    <property type="entry name" value="NADP-dependent oxidoreductase domain"/>
    <property type="match status" value="1"/>
</dbReference>
<keyword evidence="4" id="KW-1185">Reference proteome</keyword>
<keyword evidence="1" id="KW-0732">Signal</keyword>
<dbReference type="CDD" id="cd19095">
    <property type="entry name" value="AKR_PA4992-like"/>
    <property type="match status" value="1"/>
</dbReference>
<dbReference type="PANTHER" id="PTHR43312:SF1">
    <property type="entry name" value="NADP-DEPENDENT OXIDOREDUCTASE DOMAIN-CONTAINING PROTEIN"/>
    <property type="match status" value="1"/>
</dbReference>
<evidence type="ECO:0000313" key="3">
    <source>
        <dbReference type="EMBL" id="THF56913.1"/>
    </source>
</evidence>
<dbReference type="InterPro" id="IPR006311">
    <property type="entry name" value="TAT_signal"/>
</dbReference>
<feature type="chain" id="PRO_5020621679" evidence="1">
    <location>
        <begin position="31"/>
        <end position="307"/>
    </location>
</feature>
<dbReference type="PROSITE" id="PS51318">
    <property type="entry name" value="TAT"/>
    <property type="match status" value="1"/>
</dbReference>
<dbReference type="InterPro" id="IPR036812">
    <property type="entry name" value="NAD(P)_OxRdtase_dom_sf"/>
</dbReference>
<dbReference type="PANTHER" id="PTHR43312">
    <property type="entry name" value="D-THREO-ALDOSE 1-DEHYDROGENASE"/>
    <property type="match status" value="1"/>
</dbReference>
<accession>A0A4S4AD18</accession>
<organism evidence="3 4">
    <name type="scientific">Pseudothauera rhizosphaerae</name>
    <dbReference type="NCBI Taxonomy" id="2565932"/>
    <lineage>
        <taxon>Bacteria</taxon>
        <taxon>Pseudomonadati</taxon>
        <taxon>Pseudomonadota</taxon>
        <taxon>Betaproteobacteria</taxon>
        <taxon>Rhodocyclales</taxon>
        <taxon>Zoogloeaceae</taxon>
        <taxon>Pseudothauera</taxon>
    </lineage>
</organism>
<sequence length="307" mass="34143">MNGRMFSRRRFLALAALGALELPRLPVVQAAEPVLRSVPSTGERLPAIGMGTWITFDVDRGDTEVMTVRWQVLQEFFAAGGRLIDSSPMYGSAEAVLGELLPQSPGAGALFSATKVWTPGRWMGEQQMARSRELWGLPRFDLMQVHNLLDWEAHLPTLQRMKAEGWVGHIGITTSHGSRHGEFERILRRERLDFAQFTYNLAHREVEERLLPLAAERGCAVLINRPFDGGRLFGRVRGVALPGWAAEIGCTNWAQVFLKFVISHPAVTCAIPATSRPAHMRENMGALAGPLPDGALRRRMAADFERL</sequence>
<dbReference type="EMBL" id="SSOD01000019">
    <property type="protein sequence ID" value="THF56913.1"/>
    <property type="molecule type" value="Genomic_DNA"/>
</dbReference>
<protein>
    <submittedName>
        <fullName evidence="3">Aldo/keto reductase</fullName>
    </submittedName>
</protein>
<comment type="caution">
    <text evidence="3">The sequence shown here is derived from an EMBL/GenBank/DDBJ whole genome shotgun (WGS) entry which is preliminary data.</text>
</comment>
<reference evidence="3 4" key="1">
    <citation type="submission" date="2019-04" db="EMBL/GenBank/DDBJ databases">
        <title>Azoarcus rhizosphaerae sp. nov. isolated from rhizosphere of Ficus religiosa.</title>
        <authorList>
            <person name="Lin S.-Y."/>
            <person name="Hameed A."/>
            <person name="Hsu Y.-H."/>
            <person name="Young C.-C."/>
        </authorList>
    </citation>
    <scope>NUCLEOTIDE SEQUENCE [LARGE SCALE GENOMIC DNA]</scope>
    <source>
        <strain evidence="3 4">CC-YHH848</strain>
    </source>
</reference>
<dbReference type="InterPro" id="IPR053135">
    <property type="entry name" value="AKR2_Oxidoreductase"/>
</dbReference>
<proteinExistence type="predicted"/>
<evidence type="ECO:0000256" key="1">
    <source>
        <dbReference type="SAM" id="SignalP"/>
    </source>
</evidence>
<dbReference type="Pfam" id="PF00248">
    <property type="entry name" value="Aldo_ket_red"/>
    <property type="match status" value="1"/>
</dbReference>
<evidence type="ECO:0000259" key="2">
    <source>
        <dbReference type="Pfam" id="PF00248"/>
    </source>
</evidence>
<feature type="signal peptide" evidence="1">
    <location>
        <begin position="1"/>
        <end position="30"/>
    </location>
</feature>
<gene>
    <name evidence="3" type="ORF">E6O51_18975</name>
</gene>
<dbReference type="SUPFAM" id="SSF51430">
    <property type="entry name" value="NAD(P)-linked oxidoreductase"/>
    <property type="match status" value="1"/>
</dbReference>